<dbReference type="Pfam" id="PF00250">
    <property type="entry name" value="Forkhead"/>
    <property type="match status" value="1"/>
</dbReference>
<dbReference type="InterPro" id="IPR047208">
    <property type="entry name" value="FOXG1"/>
</dbReference>
<dbReference type="GO" id="GO:0003700">
    <property type="term" value="F:DNA-binding transcription factor activity"/>
    <property type="evidence" value="ECO:0007669"/>
    <property type="project" value="InterPro"/>
</dbReference>
<feature type="compositionally biased region" description="Low complexity" evidence="5">
    <location>
        <begin position="42"/>
        <end position="53"/>
    </location>
</feature>
<evidence type="ECO:0000256" key="4">
    <source>
        <dbReference type="PROSITE-ProRule" id="PRU00089"/>
    </source>
</evidence>
<feature type="domain" description="Fork-head" evidence="6">
    <location>
        <begin position="76"/>
        <end position="170"/>
    </location>
</feature>
<dbReference type="PROSITE" id="PS00657">
    <property type="entry name" value="FORK_HEAD_1"/>
    <property type="match status" value="1"/>
</dbReference>
<dbReference type="InterPro" id="IPR036390">
    <property type="entry name" value="WH_DNA-bd_sf"/>
</dbReference>
<dbReference type="AlphaFoldDB" id="A0A387LC57"/>
<feature type="DNA-binding region" description="Fork-head" evidence="4">
    <location>
        <begin position="76"/>
        <end position="170"/>
    </location>
</feature>
<accession>A0A387LC57</accession>
<evidence type="ECO:0000256" key="2">
    <source>
        <dbReference type="ARBA" id="ARBA00023125"/>
    </source>
</evidence>
<dbReference type="InterPro" id="IPR036388">
    <property type="entry name" value="WH-like_DNA-bd_sf"/>
</dbReference>
<dbReference type="Gene3D" id="1.10.10.10">
    <property type="entry name" value="Winged helix-like DNA-binding domain superfamily/Winged helix DNA-binding domain"/>
    <property type="match status" value="1"/>
</dbReference>
<evidence type="ECO:0000256" key="1">
    <source>
        <dbReference type="ARBA" id="ARBA00004123"/>
    </source>
</evidence>
<comment type="subcellular location">
    <subcellularLocation>
        <location evidence="1 4">Nucleus</location>
    </subcellularLocation>
</comment>
<evidence type="ECO:0000256" key="3">
    <source>
        <dbReference type="ARBA" id="ARBA00034868"/>
    </source>
</evidence>
<organism evidence="7">
    <name type="scientific">Scyliorhinus torazame</name>
    <name type="common">Cloudy catshark</name>
    <name type="synonym">Catulus torazame</name>
    <dbReference type="NCBI Taxonomy" id="75743"/>
    <lineage>
        <taxon>Eukaryota</taxon>
        <taxon>Metazoa</taxon>
        <taxon>Chordata</taxon>
        <taxon>Craniata</taxon>
        <taxon>Vertebrata</taxon>
        <taxon>Chondrichthyes</taxon>
        <taxon>Elasmobranchii</taxon>
        <taxon>Galeomorphii</taxon>
        <taxon>Galeoidea</taxon>
        <taxon>Carcharhiniformes</taxon>
        <taxon>Scyliorhinidae</taxon>
        <taxon>Scyliorhinus</taxon>
    </lineage>
</organism>
<gene>
    <name evidence="7" type="primary">StFoxG2</name>
</gene>
<dbReference type="GO" id="GO:1990837">
    <property type="term" value="F:sequence-specific double-stranded DNA binding"/>
    <property type="evidence" value="ECO:0007669"/>
    <property type="project" value="TreeGrafter"/>
</dbReference>
<name>A0A387LC57_SCYTO</name>
<dbReference type="InterPro" id="IPR030456">
    <property type="entry name" value="TF_fork_head_CS_2"/>
</dbReference>
<dbReference type="PROSITE" id="PS00658">
    <property type="entry name" value="FORK_HEAD_2"/>
    <property type="match status" value="1"/>
</dbReference>
<dbReference type="SUPFAM" id="SSF46785">
    <property type="entry name" value="Winged helix' DNA-binding domain"/>
    <property type="match status" value="1"/>
</dbReference>
<proteinExistence type="evidence at transcript level"/>
<sequence>MADLKKATVTPKRSFSIQSLLPEEVLSGEGAREPLRQEKGKSAAAAEQEAELASQERRRAPGGDAEEEKGLGNPEKPPFSYNALIMMAIRQSPQKRLTLSGIYEFIVQNFPYYKENKQGWQNSIRHNLSLNKCFVKVPRHYDDPGKGNYWMLDPSSDDVFIGGATGKLRRRSTPVRAKLAYKRGARLASTGLALASSLYWPLSPLLSLQQPHLQGAHPLSYSPASPYPAPPYTVSLLCAQPGAHMPEVPGYGGSQHLSPTTLAASLPRGLSPSSSSCTSSPPCSPCALNLLAGQTTYLFSQLSPLAGPGGAPLSGIAPPLLKSREFRRPPPATFPGLYFPTQNLETPFIL</sequence>
<feature type="region of interest" description="Disordered" evidence="5">
    <location>
        <begin position="26"/>
        <end position="76"/>
    </location>
</feature>
<dbReference type="InterPro" id="IPR001766">
    <property type="entry name" value="Fork_head_dom"/>
</dbReference>
<keyword evidence="2 4" id="KW-0238">DNA-binding</keyword>
<dbReference type="PROSITE" id="PS50039">
    <property type="entry name" value="FORK_HEAD_3"/>
    <property type="match status" value="1"/>
</dbReference>
<dbReference type="PANTHER" id="PTHR46617:SF5">
    <property type="entry name" value="FORKHEAD BOX PROTEIN G1"/>
    <property type="match status" value="1"/>
</dbReference>
<keyword evidence="4" id="KW-0539">Nucleus</keyword>
<evidence type="ECO:0000313" key="7">
    <source>
        <dbReference type="EMBL" id="BBG57207.1"/>
    </source>
</evidence>
<protein>
    <recommendedName>
        <fullName evidence="3">Forkhead box protein G1</fullName>
    </recommendedName>
</protein>
<dbReference type="FunFam" id="1.10.10.10:FF:000135">
    <property type="entry name" value="forkhead box protein G1"/>
    <property type="match status" value="1"/>
</dbReference>
<dbReference type="PANTHER" id="PTHR46617">
    <property type="entry name" value="FORKHEAD BOX PROTEIN G1"/>
    <property type="match status" value="1"/>
</dbReference>
<dbReference type="GO" id="GO:0005634">
    <property type="term" value="C:nucleus"/>
    <property type="evidence" value="ECO:0007669"/>
    <property type="project" value="UniProtKB-SubCell"/>
</dbReference>
<feature type="compositionally biased region" description="Basic and acidic residues" evidence="5">
    <location>
        <begin position="30"/>
        <end position="41"/>
    </location>
</feature>
<dbReference type="PRINTS" id="PR00053">
    <property type="entry name" value="FORKHEAD"/>
</dbReference>
<reference evidence="7" key="1">
    <citation type="journal article" date="2018" name="Nat. Ecol. Evol.">
        <title>Shark genomes provide insights into elasmobranch evolution and the origin of vertebrates.</title>
        <authorList>
            <person name="Hara Y"/>
            <person name="Yamaguchi K"/>
            <person name="Onimaru K"/>
            <person name="Kadota M"/>
            <person name="Koyanagi M"/>
            <person name="Keeley SD"/>
            <person name="Tatsumi K"/>
            <person name="Tanaka K"/>
            <person name="Motone F"/>
            <person name="Kageyama Y"/>
            <person name="Nozu R"/>
            <person name="Adachi N"/>
            <person name="Nishimura O"/>
            <person name="Nakagawa R"/>
            <person name="Tanegashima C"/>
            <person name="Kiyatake I"/>
            <person name="Matsumoto R"/>
            <person name="Murakumo K"/>
            <person name="Nishida K"/>
            <person name="Terakita A"/>
            <person name="Kuratani S"/>
            <person name="Sato K"/>
            <person name="Hyodo S Kuraku.S."/>
        </authorList>
    </citation>
    <scope>NUCLEOTIDE SEQUENCE</scope>
</reference>
<dbReference type="CDD" id="cd20021">
    <property type="entry name" value="FH_FOXG"/>
    <property type="match status" value="1"/>
</dbReference>
<dbReference type="SMART" id="SM00339">
    <property type="entry name" value="FH"/>
    <property type="match status" value="1"/>
</dbReference>
<evidence type="ECO:0000256" key="5">
    <source>
        <dbReference type="SAM" id="MobiDB-lite"/>
    </source>
</evidence>
<dbReference type="EMBL" id="LC427856">
    <property type="protein sequence ID" value="BBG57207.1"/>
    <property type="molecule type" value="mRNA"/>
</dbReference>
<dbReference type="GO" id="GO:0006357">
    <property type="term" value="P:regulation of transcription by RNA polymerase II"/>
    <property type="evidence" value="ECO:0007669"/>
    <property type="project" value="TreeGrafter"/>
</dbReference>
<dbReference type="InterPro" id="IPR018122">
    <property type="entry name" value="TF_fork_head_CS_1"/>
</dbReference>
<evidence type="ECO:0000259" key="6">
    <source>
        <dbReference type="PROSITE" id="PS50039"/>
    </source>
</evidence>